<dbReference type="InterPro" id="IPR021347">
    <property type="entry name" value="DUF2964"/>
</dbReference>
<keyword evidence="1" id="KW-1133">Transmembrane helix</keyword>
<proteinExistence type="predicted"/>
<evidence type="ECO:0000256" key="1">
    <source>
        <dbReference type="SAM" id="Phobius"/>
    </source>
</evidence>
<evidence type="ECO:0000313" key="2">
    <source>
        <dbReference type="EMBL" id="CAE6946669.1"/>
    </source>
</evidence>
<comment type="caution">
    <text evidence="2">The sequence shown here is derived from an EMBL/GenBank/DDBJ whole genome shotgun (WGS) entry which is preliminary data.</text>
</comment>
<sequence>MVQAEPRIILAAVAVFTALAGLGATIRGLLFDSSAFIHYGALALIVGVASFVILLMPTTGDDT</sequence>
<evidence type="ECO:0000313" key="3">
    <source>
        <dbReference type="Proteomes" id="UP000675121"/>
    </source>
</evidence>
<dbReference type="RefSeq" id="WP_201079757.1">
    <property type="nucleotide sequence ID" value="NZ_CAJNAS010000021.1"/>
</dbReference>
<feature type="transmembrane region" description="Helical" evidence="1">
    <location>
        <begin position="7"/>
        <end position="30"/>
    </location>
</feature>
<feature type="transmembrane region" description="Helical" evidence="1">
    <location>
        <begin position="36"/>
        <end position="56"/>
    </location>
</feature>
<keyword evidence="1" id="KW-0812">Transmembrane</keyword>
<gene>
    <name evidence="2" type="ORF">R70211_06008</name>
</gene>
<accession>A0A9N8N3K7</accession>
<name>A0A9N8N3K7_9BURK</name>
<evidence type="ECO:0008006" key="4">
    <source>
        <dbReference type="Google" id="ProtNLM"/>
    </source>
</evidence>
<protein>
    <recommendedName>
        <fullName evidence="4">DUF2964 family protein</fullName>
    </recommendedName>
</protein>
<reference evidence="2" key="1">
    <citation type="submission" date="2021-02" db="EMBL/GenBank/DDBJ databases">
        <authorList>
            <person name="Vanwijnsberghe S."/>
        </authorList>
    </citation>
    <scope>NUCLEOTIDE SEQUENCE</scope>
    <source>
        <strain evidence="2">R-70211</strain>
    </source>
</reference>
<keyword evidence="3" id="KW-1185">Reference proteome</keyword>
<dbReference type="EMBL" id="CAJNAS010000021">
    <property type="protein sequence ID" value="CAE6946669.1"/>
    <property type="molecule type" value="Genomic_DNA"/>
</dbReference>
<organism evidence="2 3">
    <name type="scientific">Paraburkholderia domus</name>
    <dbReference type="NCBI Taxonomy" id="2793075"/>
    <lineage>
        <taxon>Bacteria</taxon>
        <taxon>Pseudomonadati</taxon>
        <taxon>Pseudomonadota</taxon>
        <taxon>Betaproteobacteria</taxon>
        <taxon>Burkholderiales</taxon>
        <taxon>Burkholderiaceae</taxon>
        <taxon>Paraburkholderia</taxon>
    </lineage>
</organism>
<dbReference type="AlphaFoldDB" id="A0A9N8N3K7"/>
<keyword evidence="1" id="KW-0472">Membrane</keyword>
<dbReference type="Pfam" id="PF11177">
    <property type="entry name" value="DUF2964"/>
    <property type="match status" value="1"/>
</dbReference>
<dbReference type="Proteomes" id="UP000675121">
    <property type="component" value="Unassembled WGS sequence"/>
</dbReference>